<dbReference type="EnsemblMetazoa" id="GPAI021589-RA">
    <property type="protein sequence ID" value="GPAI021589-PA"/>
    <property type="gene ID" value="GPAI021589"/>
</dbReference>
<keyword evidence="2" id="KW-0472">Membrane</keyword>
<dbReference type="Proteomes" id="UP000092445">
    <property type="component" value="Unassembled WGS sequence"/>
</dbReference>
<dbReference type="VEuPathDB" id="VectorBase:GPAI021589"/>
<evidence type="ECO:0000313" key="3">
    <source>
        <dbReference type="EnsemblMetazoa" id="GPAI021589-PA"/>
    </source>
</evidence>
<reference evidence="4" key="1">
    <citation type="submission" date="2014-03" db="EMBL/GenBank/DDBJ databases">
        <authorList>
            <person name="Aksoy S."/>
            <person name="Warren W."/>
            <person name="Wilson R.K."/>
        </authorList>
    </citation>
    <scope>NUCLEOTIDE SEQUENCE [LARGE SCALE GENOMIC DNA]</scope>
    <source>
        <strain evidence="4">IAEA</strain>
    </source>
</reference>
<keyword evidence="4" id="KW-1185">Reference proteome</keyword>
<evidence type="ECO:0000256" key="2">
    <source>
        <dbReference type="SAM" id="Phobius"/>
    </source>
</evidence>
<accession>A0A1A9ZQ62</accession>
<keyword evidence="2" id="KW-1133">Transmembrane helix</keyword>
<sequence>MRRQVGKQQQQQQQQQSTSPQMFVVVPDLKFKRKKNSKKNTNNNSMWLKTYQIQAFKLVPLTTLSSKIFSLRAAASFHLQLKARDLGIFYVIFGNPLASSLLLATADHLLHLMIPPPLLVFQLAAPPYPFLNWNCRDCYRPQDNS</sequence>
<proteinExistence type="predicted"/>
<evidence type="ECO:0000313" key="4">
    <source>
        <dbReference type="Proteomes" id="UP000092445"/>
    </source>
</evidence>
<feature type="transmembrane region" description="Helical" evidence="2">
    <location>
        <begin position="86"/>
        <end position="106"/>
    </location>
</feature>
<dbReference type="AlphaFoldDB" id="A0A1A9ZQ62"/>
<organism evidence="3 4">
    <name type="scientific">Glossina pallidipes</name>
    <name type="common">Tsetse fly</name>
    <dbReference type="NCBI Taxonomy" id="7398"/>
    <lineage>
        <taxon>Eukaryota</taxon>
        <taxon>Metazoa</taxon>
        <taxon>Ecdysozoa</taxon>
        <taxon>Arthropoda</taxon>
        <taxon>Hexapoda</taxon>
        <taxon>Insecta</taxon>
        <taxon>Pterygota</taxon>
        <taxon>Neoptera</taxon>
        <taxon>Endopterygota</taxon>
        <taxon>Diptera</taxon>
        <taxon>Brachycera</taxon>
        <taxon>Muscomorpha</taxon>
        <taxon>Hippoboscoidea</taxon>
        <taxon>Glossinidae</taxon>
        <taxon>Glossina</taxon>
    </lineage>
</organism>
<protein>
    <submittedName>
        <fullName evidence="3">Uncharacterized protein</fullName>
    </submittedName>
</protein>
<name>A0A1A9ZQ62_GLOPL</name>
<keyword evidence="2" id="KW-0812">Transmembrane</keyword>
<reference evidence="3" key="2">
    <citation type="submission" date="2020-05" db="UniProtKB">
        <authorList>
            <consortium name="EnsemblMetazoa"/>
        </authorList>
    </citation>
    <scope>IDENTIFICATION</scope>
    <source>
        <strain evidence="3">IAEA</strain>
    </source>
</reference>
<evidence type="ECO:0000256" key="1">
    <source>
        <dbReference type="SAM" id="MobiDB-lite"/>
    </source>
</evidence>
<feature type="region of interest" description="Disordered" evidence="1">
    <location>
        <begin position="1"/>
        <end position="20"/>
    </location>
</feature>